<dbReference type="PROSITE" id="PS50983">
    <property type="entry name" value="FE_B12_PBP"/>
    <property type="match status" value="1"/>
</dbReference>
<keyword evidence="1" id="KW-0732">Signal</keyword>
<evidence type="ECO:0000313" key="4">
    <source>
        <dbReference type="Proteomes" id="UP000238220"/>
    </source>
</evidence>
<name>A0A2S5THE0_9GAMM</name>
<dbReference type="NCBIfam" id="NF038402">
    <property type="entry name" value="TroA_like"/>
    <property type="match status" value="1"/>
</dbReference>
<dbReference type="Gene3D" id="3.40.50.1980">
    <property type="entry name" value="Nitrogenase molybdenum iron protein domain"/>
    <property type="match status" value="2"/>
</dbReference>
<keyword evidence="4" id="KW-1185">Reference proteome</keyword>
<accession>A0A2S5THE0</accession>
<dbReference type="Proteomes" id="UP000238220">
    <property type="component" value="Unassembled WGS sequence"/>
</dbReference>
<dbReference type="OrthoDB" id="9775594at2"/>
<protein>
    <submittedName>
        <fullName evidence="3">ABC transporter substrate-binding protein</fullName>
    </submittedName>
</protein>
<dbReference type="AlphaFoldDB" id="A0A2S5THE0"/>
<dbReference type="PANTHER" id="PTHR42860:SF2">
    <property type="entry name" value="BLL4160 PROTEIN"/>
    <property type="match status" value="1"/>
</dbReference>
<organism evidence="3 4">
    <name type="scientific">Solimonas fluminis</name>
    <dbReference type="NCBI Taxonomy" id="2086571"/>
    <lineage>
        <taxon>Bacteria</taxon>
        <taxon>Pseudomonadati</taxon>
        <taxon>Pseudomonadota</taxon>
        <taxon>Gammaproteobacteria</taxon>
        <taxon>Nevskiales</taxon>
        <taxon>Nevskiaceae</taxon>
        <taxon>Solimonas</taxon>
    </lineage>
</organism>
<reference evidence="3 4" key="1">
    <citation type="submission" date="2018-02" db="EMBL/GenBank/DDBJ databases">
        <title>Genome sequencing of Solimonas sp. HR-BB.</title>
        <authorList>
            <person name="Lee Y."/>
            <person name="Jeon C.O."/>
        </authorList>
    </citation>
    <scope>NUCLEOTIDE SEQUENCE [LARGE SCALE GENOMIC DNA]</scope>
    <source>
        <strain evidence="3 4">HR-BB</strain>
    </source>
</reference>
<evidence type="ECO:0000259" key="2">
    <source>
        <dbReference type="PROSITE" id="PS50983"/>
    </source>
</evidence>
<gene>
    <name evidence="3" type="ORF">C3942_09190</name>
</gene>
<dbReference type="InterPro" id="IPR054828">
    <property type="entry name" value="Vit_B12_bind_prot"/>
</dbReference>
<dbReference type="SUPFAM" id="SSF53807">
    <property type="entry name" value="Helical backbone' metal receptor"/>
    <property type="match status" value="1"/>
</dbReference>
<feature type="domain" description="Fe/B12 periplasmic-binding" evidence="2">
    <location>
        <begin position="4"/>
        <end position="253"/>
    </location>
</feature>
<proteinExistence type="predicted"/>
<dbReference type="InterPro" id="IPR002491">
    <property type="entry name" value="ABC_transptr_periplasmic_BD"/>
</dbReference>
<dbReference type="RefSeq" id="WP_104230268.1">
    <property type="nucleotide sequence ID" value="NZ_PSNW01000004.1"/>
</dbReference>
<dbReference type="PANTHER" id="PTHR42860">
    <property type="entry name" value="VITAMIN B12-BINDING PROTEIN"/>
    <property type="match status" value="1"/>
</dbReference>
<dbReference type="InterPro" id="IPR051030">
    <property type="entry name" value="Vitamin_B12-ABC_binding"/>
</dbReference>
<comment type="caution">
    <text evidence="3">The sequence shown here is derived from an EMBL/GenBank/DDBJ whole genome shotgun (WGS) entry which is preliminary data.</text>
</comment>
<sequence length="253" mass="27455">MPRRVLSHTCSNTEIVCALGCADRIVAIDTDSDYPPEVVAAIPKLGRDLDLDVEAAIALGPDLVLTSLTVPGHERIVAALQAAGLRCIVIDPLGLDDVFDSIRVIAEALGVPERGQALVAEMQAAMPAVAPAADAPRVLVEWWPKPVIGAARRSWVHDLIERAGGRNLLADHELKSATLEVPEAQRLAPDIVVMSWCGVKPEKYRADVVLRREGWEHVPAVRDERVHPITEAFLGRPGPRLVEGYRALRQLIG</sequence>
<dbReference type="EMBL" id="PSNW01000004">
    <property type="protein sequence ID" value="PPE74381.1"/>
    <property type="molecule type" value="Genomic_DNA"/>
</dbReference>
<dbReference type="Pfam" id="PF01497">
    <property type="entry name" value="Peripla_BP_2"/>
    <property type="match status" value="1"/>
</dbReference>
<evidence type="ECO:0000256" key="1">
    <source>
        <dbReference type="ARBA" id="ARBA00022729"/>
    </source>
</evidence>
<evidence type="ECO:0000313" key="3">
    <source>
        <dbReference type="EMBL" id="PPE74381.1"/>
    </source>
</evidence>